<gene>
    <name evidence="1" type="ORF">BECKDK2373B_GA0170837_12463</name>
</gene>
<sequence length="178" mass="21761">MKWLPFTYQSRDYDLSHLDSFHWYYTAKARGKRPEHTYRFQVKFSMHCFTRDPLEGEKVSEELWYQGPDEKRMFCFDRYQLSRQLPEIIRSLGERNCYRTPHNNFFTIELTDREGNRVEYEIYFDVTRTSRKGWLNLVVQSAYVRTENYASTQPEKLKIGLDVIAHTRLTRKEIRHRR</sequence>
<name>A0A450TNV6_9GAMM</name>
<reference evidence="1" key="1">
    <citation type="submission" date="2019-02" db="EMBL/GenBank/DDBJ databases">
        <authorList>
            <person name="Gruber-Vodicka R. H."/>
            <person name="Seah K. B. B."/>
        </authorList>
    </citation>
    <scope>NUCLEOTIDE SEQUENCE</scope>
    <source>
        <strain evidence="1">BECK_DK47</strain>
    </source>
</reference>
<proteinExistence type="predicted"/>
<accession>A0A450TNV6</accession>
<dbReference type="EMBL" id="CAADEX010000246">
    <property type="protein sequence ID" value="VFJ69503.1"/>
    <property type="molecule type" value="Genomic_DNA"/>
</dbReference>
<protein>
    <submittedName>
        <fullName evidence="1">Uncharacterized protein</fullName>
    </submittedName>
</protein>
<organism evidence="1">
    <name type="scientific">Candidatus Kentrum sp. DK</name>
    <dbReference type="NCBI Taxonomy" id="2126562"/>
    <lineage>
        <taxon>Bacteria</taxon>
        <taxon>Pseudomonadati</taxon>
        <taxon>Pseudomonadota</taxon>
        <taxon>Gammaproteobacteria</taxon>
        <taxon>Candidatus Kentrum</taxon>
    </lineage>
</organism>
<dbReference type="AlphaFoldDB" id="A0A450TNV6"/>
<evidence type="ECO:0000313" key="1">
    <source>
        <dbReference type="EMBL" id="VFJ69503.1"/>
    </source>
</evidence>